<keyword evidence="8" id="KW-1185">Reference proteome</keyword>
<sequence>MGILKKILQKAFGGSASNVFKGMKTLAIGSGIAKIIGILAIPILTRLYSPEDFGVLAIFTAIITMLAPIITLRYVLALPLPRHDGMAFNLLIFSACLMLFTCLIVTIFLWVFGGFILPIFSMEVLIPWWWLISLGILGTVSYEMLTLWATRKRDYRAISKTNIGQSILGSFTKLLLGVLGIHPFGLLMGQLVNQSGGSGSLLKTYNNDFKKNWRHLRWSRMRKMAWVHRGFPIYRVPSQFLLIFCQQAPLFFAAIVFSSEVTGQLSLALMALVLPLSLIGGSMGKALYAESAALGIKEAAKIHEMAKDVQKKLLIVSIPAGLFLFFLGETVFTLAFGDEWIQAGQFASVLSFYIVFQFTSAPLMQLMNLLANQAAFLLINATRAVLIVLTFYLVYVFDLSPHEFVVSYSFLMSCFYIYISFYIMRSVYKAGLKSSKDLVNVEK</sequence>
<protein>
    <submittedName>
        <fullName evidence="7">Oligosaccharide flippase family protein</fullName>
    </submittedName>
</protein>
<feature type="transmembrane region" description="Helical" evidence="6">
    <location>
        <begin position="265"/>
        <end position="288"/>
    </location>
</feature>
<feature type="transmembrane region" description="Helical" evidence="6">
    <location>
        <begin position="88"/>
        <end position="116"/>
    </location>
</feature>
<name>A0ABS9S7C1_9GAMM</name>
<evidence type="ECO:0000256" key="6">
    <source>
        <dbReference type="SAM" id="Phobius"/>
    </source>
</evidence>
<dbReference type="Pfam" id="PF13440">
    <property type="entry name" value="Polysacc_synt_3"/>
    <property type="match status" value="1"/>
</dbReference>
<reference evidence="7 8" key="1">
    <citation type="submission" date="2022-03" db="EMBL/GenBank/DDBJ databases">
        <title>Genomic signatures underlying metal tolerance in selected Arctic bacterial isolates.</title>
        <authorList>
            <person name="Thomas F.A."/>
            <person name="Venkatachalam S."/>
            <person name="Krishnan K.P."/>
        </authorList>
    </citation>
    <scope>NUCLEOTIDE SEQUENCE [LARGE SCALE GENOMIC DNA]</scope>
    <source>
        <strain evidence="7 8">HM116</strain>
    </source>
</reference>
<keyword evidence="3 6" id="KW-0812">Transmembrane</keyword>
<feature type="transmembrane region" description="Helical" evidence="6">
    <location>
        <begin position="26"/>
        <end position="47"/>
    </location>
</feature>
<accession>A0ABS9S7C1</accession>
<feature type="transmembrane region" description="Helical" evidence="6">
    <location>
        <begin position="240"/>
        <end position="259"/>
    </location>
</feature>
<dbReference type="PANTHER" id="PTHR30250:SF28">
    <property type="entry name" value="POLYSACCHARIDE BIOSYNTHESIS PROTEIN"/>
    <property type="match status" value="1"/>
</dbReference>
<comment type="caution">
    <text evidence="7">The sequence shown here is derived from an EMBL/GenBank/DDBJ whole genome shotgun (WGS) entry which is preliminary data.</text>
</comment>
<evidence type="ECO:0000313" key="7">
    <source>
        <dbReference type="EMBL" id="MCH4811975.1"/>
    </source>
</evidence>
<keyword evidence="5 6" id="KW-0472">Membrane</keyword>
<feature type="transmembrane region" description="Helical" evidence="6">
    <location>
        <begin position="53"/>
        <end position="76"/>
    </location>
</feature>
<keyword evidence="2" id="KW-1003">Cell membrane</keyword>
<feature type="transmembrane region" description="Helical" evidence="6">
    <location>
        <begin position="128"/>
        <end position="150"/>
    </location>
</feature>
<evidence type="ECO:0000256" key="5">
    <source>
        <dbReference type="ARBA" id="ARBA00023136"/>
    </source>
</evidence>
<feature type="transmembrane region" description="Helical" evidence="6">
    <location>
        <begin position="313"/>
        <end position="337"/>
    </location>
</feature>
<dbReference type="Proteomes" id="UP001320609">
    <property type="component" value="Unassembled WGS sequence"/>
</dbReference>
<dbReference type="EMBL" id="JAKVTW010000007">
    <property type="protein sequence ID" value="MCH4811975.1"/>
    <property type="molecule type" value="Genomic_DNA"/>
</dbReference>
<evidence type="ECO:0000256" key="3">
    <source>
        <dbReference type="ARBA" id="ARBA00022692"/>
    </source>
</evidence>
<feature type="transmembrane region" description="Helical" evidence="6">
    <location>
        <begin position="375"/>
        <end position="394"/>
    </location>
</feature>
<organism evidence="7 8">
    <name type="scientific">Vreelandella neptunia</name>
    <dbReference type="NCBI Taxonomy" id="115551"/>
    <lineage>
        <taxon>Bacteria</taxon>
        <taxon>Pseudomonadati</taxon>
        <taxon>Pseudomonadota</taxon>
        <taxon>Gammaproteobacteria</taxon>
        <taxon>Oceanospirillales</taxon>
        <taxon>Halomonadaceae</taxon>
        <taxon>Vreelandella</taxon>
    </lineage>
</organism>
<comment type="subcellular location">
    <subcellularLocation>
        <location evidence="1">Cell membrane</location>
        <topology evidence="1">Multi-pass membrane protein</topology>
    </subcellularLocation>
</comment>
<evidence type="ECO:0000313" key="8">
    <source>
        <dbReference type="Proteomes" id="UP001320609"/>
    </source>
</evidence>
<proteinExistence type="predicted"/>
<feature type="transmembrane region" description="Helical" evidence="6">
    <location>
        <begin position="406"/>
        <end position="424"/>
    </location>
</feature>
<evidence type="ECO:0000256" key="4">
    <source>
        <dbReference type="ARBA" id="ARBA00022989"/>
    </source>
</evidence>
<evidence type="ECO:0000256" key="2">
    <source>
        <dbReference type="ARBA" id="ARBA00022475"/>
    </source>
</evidence>
<evidence type="ECO:0000256" key="1">
    <source>
        <dbReference type="ARBA" id="ARBA00004651"/>
    </source>
</evidence>
<gene>
    <name evidence="7" type="ORF">MLE19_11565</name>
</gene>
<feature type="transmembrane region" description="Helical" evidence="6">
    <location>
        <begin position="343"/>
        <end position="363"/>
    </location>
</feature>
<dbReference type="PANTHER" id="PTHR30250">
    <property type="entry name" value="PST FAMILY PREDICTED COLANIC ACID TRANSPORTER"/>
    <property type="match status" value="1"/>
</dbReference>
<keyword evidence="4 6" id="KW-1133">Transmembrane helix</keyword>
<dbReference type="RefSeq" id="WP_240718335.1">
    <property type="nucleotide sequence ID" value="NZ_JAKVTW010000007.1"/>
</dbReference>
<dbReference type="InterPro" id="IPR050833">
    <property type="entry name" value="Poly_Biosynth_Transport"/>
</dbReference>